<protein>
    <submittedName>
        <fullName evidence="3">Increased rDNA silencing protein</fullName>
    </submittedName>
</protein>
<feature type="region of interest" description="Disordered" evidence="1">
    <location>
        <begin position="111"/>
        <end position="459"/>
    </location>
</feature>
<evidence type="ECO:0000313" key="4">
    <source>
        <dbReference type="Proteomes" id="UP001498421"/>
    </source>
</evidence>
<accession>A0ABR1HM77</accession>
<dbReference type="Pfam" id="PF12763">
    <property type="entry name" value="EH"/>
    <property type="match status" value="1"/>
</dbReference>
<gene>
    <name evidence="3" type="primary">IRS4</name>
    <name evidence="3" type="ORF">QQZ08_009778</name>
</gene>
<organism evidence="3 4">
    <name type="scientific">Neonectria magnoliae</name>
    <dbReference type="NCBI Taxonomy" id="2732573"/>
    <lineage>
        <taxon>Eukaryota</taxon>
        <taxon>Fungi</taxon>
        <taxon>Dikarya</taxon>
        <taxon>Ascomycota</taxon>
        <taxon>Pezizomycotina</taxon>
        <taxon>Sordariomycetes</taxon>
        <taxon>Hypocreomycetidae</taxon>
        <taxon>Hypocreales</taxon>
        <taxon>Nectriaceae</taxon>
        <taxon>Neonectria</taxon>
    </lineage>
</organism>
<feature type="region of interest" description="Disordered" evidence="1">
    <location>
        <begin position="1"/>
        <end position="79"/>
    </location>
</feature>
<proteinExistence type="predicted"/>
<feature type="compositionally biased region" description="Polar residues" evidence="1">
    <location>
        <begin position="367"/>
        <end position="383"/>
    </location>
</feature>
<reference evidence="3 4" key="1">
    <citation type="journal article" date="2025" name="Microbiol. Resour. Announc.">
        <title>Draft genome sequences for Neonectria magnoliae and Neonectria punicea, canker pathogens of Liriodendron tulipifera and Acer saccharum in West Virginia.</title>
        <authorList>
            <person name="Petronek H.M."/>
            <person name="Kasson M.T."/>
            <person name="Metheny A.M."/>
            <person name="Stauder C.M."/>
            <person name="Lovett B."/>
            <person name="Lynch S.C."/>
            <person name="Garnas J.R."/>
            <person name="Kasson L.R."/>
            <person name="Stajich J.E."/>
        </authorList>
    </citation>
    <scope>NUCLEOTIDE SEQUENCE [LARGE SCALE GENOMIC DNA]</scope>
    <source>
        <strain evidence="3 4">NRRL 64651</strain>
    </source>
</reference>
<dbReference type="InterPro" id="IPR011992">
    <property type="entry name" value="EF-hand-dom_pair"/>
</dbReference>
<dbReference type="Proteomes" id="UP001498421">
    <property type="component" value="Unassembled WGS sequence"/>
</dbReference>
<keyword evidence="4" id="KW-1185">Reference proteome</keyword>
<feature type="compositionally biased region" description="Polar residues" evidence="1">
    <location>
        <begin position="321"/>
        <end position="334"/>
    </location>
</feature>
<dbReference type="CDD" id="cd00052">
    <property type="entry name" value="EH"/>
    <property type="match status" value="1"/>
</dbReference>
<dbReference type="InterPro" id="IPR000261">
    <property type="entry name" value="EH_dom"/>
</dbReference>
<feature type="compositionally biased region" description="Polar residues" evidence="1">
    <location>
        <begin position="402"/>
        <end position="419"/>
    </location>
</feature>
<feature type="compositionally biased region" description="Polar residues" evidence="1">
    <location>
        <begin position="136"/>
        <end position="145"/>
    </location>
</feature>
<evidence type="ECO:0000259" key="2">
    <source>
        <dbReference type="PROSITE" id="PS50031"/>
    </source>
</evidence>
<feature type="compositionally biased region" description="Basic residues" evidence="1">
    <location>
        <begin position="208"/>
        <end position="218"/>
    </location>
</feature>
<evidence type="ECO:0000313" key="3">
    <source>
        <dbReference type="EMBL" id="KAK7421833.1"/>
    </source>
</evidence>
<feature type="compositionally biased region" description="Polar residues" evidence="1">
    <location>
        <begin position="61"/>
        <end position="71"/>
    </location>
</feature>
<name>A0ABR1HM77_9HYPO</name>
<evidence type="ECO:0000256" key="1">
    <source>
        <dbReference type="SAM" id="MobiDB-lite"/>
    </source>
</evidence>
<dbReference type="EMBL" id="JAZAVK010000116">
    <property type="protein sequence ID" value="KAK7421833.1"/>
    <property type="molecule type" value="Genomic_DNA"/>
</dbReference>
<dbReference type="SUPFAM" id="SSF47473">
    <property type="entry name" value="EF-hand"/>
    <property type="match status" value="1"/>
</dbReference>
<feature type="compositionally biased region" description="Low complexity" evidence="1">
    <location>
        <begin position="116"/>
        <end position="128"/>
    </location>
</feature>
<feature type="region of interest" description="Disordered" evidence="1">
    <location>
        <begin position="475"/>
        <end position="514"/>
    </location>
</feature>
<feature type="domain" description="EH" evidence="2">
    <location>
        <begin position="549"/>
        <end position="648"/>
    </location>
</feature>
<feature type="compositionally biased region" description="Pro residues" evidence="1">
    <location>
        <begin position="223"/>
        <end position="232"/>
    </location>
</feature>
<comment type="caution">
    <text evidence="3">The sequence shown here is derived from an EMBL/GenBank/DDBJ whole genome shotgun (WGS) entry which is preliminary data.</text>
</comment>
<dbReference type="SMART" id="SM00027">
    <property type="entry name" value="EH"/>
    <property type="match status" value="1"/>
</dbReference>
<dbReference type="PRINTS" id="PR01217">
    <property type="entry name" value="PRICHEXTENSN"/>
</dbReference>
<dbReference type="Gene3D" id="1.10.238.10">
    <property type="entry name" value="EF-hand"/>
    <property type="match status" value="1"/>
</dbReference>
<dbReference type="PROSITE" id="PS50031">
    <property type="entry name" value="EH"/>
    <property type="match status" value="1"/>
</dbReference>
<sequence>MNPIASHTSGPPDPATTALQGASLAFHKKKPAPPPAKKDNGALTAATSAGRPRSPVKHLRAQSTGGSTMTADSDPYGGGGIAAARMHHFGASPSQLHPGYAKPDPKSASFIAATLAASRSASPTSKTTTPRRRTSVGATSFSSSGEVVDSGSIPPTGSLISMFEQVRAGDPVKRSSPKRSPARSAAGSNDSVVELPEPPAVTAPALKPKPKPKPKLTPKPRSLTPPPQPVPQPITKSIPEVLSPKPKVKSKPRPLTPPPQPVTPSITKSIPEVLSPKPKPKTKPRPLTPPQPVTRSAPEVLSPKPRRPSKPALKPVLRSATPPQIITRASTQVLSPPSPDPRKRSPKPRQQRPPTPPQPRGSKKPVSKSNQVHAVTLRQSTPNLAIPGSLAQAGGRLKRSETASSDDTFVSASSVQSPERLSPPPLPDQRKPATSMPPSPSRDIRRQRPKNSSVTSLPLESLTDAIMAGSLASARLTPHNTGGSLSAPPLPRRQKSPRLMQTLRQPAKESDEEVDRYKKGHLHKLHGGKKHSHHEGSRRRWREEITPRERKRYEAVWASNRGVLLDQHNSRAEPTEYVLNLVVREVWKRSRLPSDELAEVWDLVDRQGRGMLGRQEFVVGMWLIDQRLRGRKIPAKVSDSVWGSANGMQVVKPKLK</sequence>